<dbReference type="GO" id="GO:0006109">
    <property type="term" value="P:regulation of carbohydrate metabolic process"/>
    <property type="evidence" value="ECO:0007669"/>
    <property type="project" value="InterPro"/>
</dbReference>
<keyword evidence="6" id="KW-1185">Reference proteome</keyword>
<dbReference type="HOGENOM" id="CLU_164837_1_2_11"/>
<reference evidence="5 6" key="1">
    <citation type="journal article" date="2011" name="Stand. Genomic Sci.">
        <title>Complete genome sequence of Thermomonospora curvata type strain (B9).</title>
        <authorList>
            <person name="Chertkov O."/>
            <person name="Sikorski J."/>
            <person name="Nolan M."/>
            <person name="Lapidus A."/>
            <person name="Lucas S."/>
            <person name="Del Rio T.G."/>
            <person name="Tice H."/>
            <person name="Cheng J.F."/>
            <person name="Goodwin L."/>
            <person name="Pitluck S."/>
            <person name="Liolios K."/>
            <person name="Ivanova N."/>
            <person name="Mavromatis K."/>
            <person name="Mikhailova N."/>
            <person name="Ovchinnikova G."/>
            <person name="Pati A."/>
            <person name="Chen A."/>
            <person name="Palaniappan K."/>
            <person name="Djao O.D."/>
            <person name="Land M."/>
            <person name="Hauser L."/>
            <person name="Chang Y.J."/>
            <person name="Jeffries C.D."/>
            <person name="Brettin T."/>
            <person name="Han C."/>
            <person name="Detter J.C."/>
            <person name="Rohde M."/>
            <person name="Goker M."/>
            <person name="Woyke T."/>
            <person name="Bristow J."/>
            <person name="Eisen J.A."/>
            <person name="Markowitz V."/>
            <person name="Hugenholtz P."/>
            <person name="Klenk H.P."/>
            <person name="Kyrpides N.C."/>
        </authorList>
    </citation>
    <scope>NUCLEOTIDE SEQUENCE [LARGE SCALE GENOMIC DNA]</scope>
    <source>
        <strain evidence="6">ATCC 19995 / DSM 43183 / JCM 3096 / KCTC 9072 / NBRC 15933 / NCIMB 10081 / Henssen B9</strain>
    </source>
</reference>
<dbReference type="KEGG" id="tcu:Tcur_0884"/>
<keyword evidence="3 4" id="KW-0694">RNA-binding</keyword>
<dbReference type="EMBL" id="CP001738">
    <property type="protein sequence ID" value="ACY96474.1"/>
    <property type="molecule type" value="Genomic_DNA"/>
</dbReference>
<dbReference type="AlphaFoldDB" id="D1A6J9"/>
<dbReference type="OrthoDB" id="9809061at2"/>
<sequence length="60" mass="6844">MLVLSRKPGERIMLGDDIVVQVLQISGNSVRIGVEAPRSLRVWREEVWVELDRKAARQTS</sequence>
<dbReference type="Pfam" id="PF02599">
    <property type="entry name" value="CsrA"/>
    <property type="match status" value="1"/>
</dbReference>
<comment type="subcellular location">
    <subcellularLocation>
        <location evidence="4">Cytoplasm</location>
    </subcellularLocation>
</comment>
<dbReference type="RefSeq" id="WP_012851258.1">
    <property type="nucleotide sequence ID" value="NC_013510.1"/>
</dbReference>
<evidence type="ECO:0000256" key="4">
    <source>
        <dbReference type="HAMAP-Rule" id="MF_00167"/>
    </source>
</evidence>
<dbReference type="InterPro" id="IPR036107">
    <property type="entry name" value="CsrA_sf"/>
</dbReference>
<dbReference type="STRING" id="471852.Tcur_0884"/>
<dbReference type="Proteomes" id="UP000001918">
    <property type="component" value="Chromosome"/>
</dbReference>
<dbReference type="GO" id="GO:0044781">
    <property type="term" value="P:bacterial-type flagellum organization"/>
    <property type="evidence" value="ECO:0007669"/>
    <property type="project" value="UniProtKB-KW"/>
</dbReference>
<dbReference type="InterPro" id="IPR003751">
    <property type="entry name" value="CsrA"/>
</dbReference>
<dbReference type="PANTHER" id="PTHR34984">
    <property type="entry name" value="CARBON STORAGE REGULATOR"/>
    <property type="match status" value="1"/>
</dbReference>
<dbReference type="SUPFAM" id="SSF117130">
    <property type="entry name" value="CsrA-like"/>
    <property type="match status" value="1"/>
</dbReference>
<evidence type="ECO:0000313" key="5">
    <source>
        <dbReference type="EMBL" id="ACY96474.1"/>
    </source>
</evidence>
<name>D1A6J9_THECD</name>
<organism evidence="5 6">
    <name type="scientific">Thermomonospora curvata (strain ATCC 19995 / DSM 43183 / JCM 3096 / KCTC 9072 / NBRC 15933 / NCIMB 10081 / Henssen B9)</name>
    <dbReference type="NCBI Taxonomy" id="471852"/>
    <lineage>
        <taxon>Bacteria</taxon>
        <taxon>Bacillati</taxon>
        <taxon>Actinomycetota</taxon>
        <taxon>Actinomycetes</taxon>
        <taxon>Streptosporangiales</taxon>
        <taxon>Thermomonosporaceae</taxon>
        <taxon>Thermomonospora</taxon>
    </lineage>
</organism>
<comment type="function">
    <text evidence="4">A translational regulator that binds mRNA to regulate translation initiation and/or mRNA stability. Usually binds in the 5'-UTR at or near the Shine-Dalgarno sequence preventing ribosome-binding, thus repressing translation. Its main target seems to be the major flagellin gene, while its function is anatagonized by FliW.</text>
</comment>
<evidence type="ECO:0000256" key="3">
    <source>
        <dbReference type="ARBA" id="ARBA00022884"/>
    </source>
</evidence>
<keyword evidence="4" id="KW-1005">Bacterial flagellum biogenesis</keyword>
<evidence type="ECO:0000313" key="6">
    <source>
        <dbReference type="Proteomes" id="UP000001918"/>
    </source>
</evidence>
<protein>
    <recommendedName>
        <fullName evidence="4">Translational regulator CsrA</fullName>
    </recommendedName>
</protein>
<dbReference type="NCBIfam" id="NF002469">
    <property type="entry name" value="PRK01712.1"/>
    <property type="match status" value="1"/>
</dbReference>
<comment type="subunit">
    <text evidence="4">Homodimer; the beta-strands of each monomer intercalate to form a hydrophobic core, while the alpha-helices form wings that extend away from the core.</text>
</comment>
<evidence type="ECO:0000256" key="1">
    <source>
        <dbReference type="ARBA" id="ARBA00022490"/>
    </source>
</evidence>
<dbReference type="HAMAP" id="MF_00167">
    <property type="entry name" value="CsrA"/>
    <property type="match status" value="1"/>
</dbReference>
<dbReference type="GO" id="GO:1902208">
    <property type="term" value="P:regulation of bacterial-type flagellum assembly"/>
    <property type="evidence" value="ECO:0007669"/>
    <property type="project" value="UniProtKB-UniRule"/>
</dbReference>
<comment type="similarity">
    <text evidence="4">Belongs to the CsrA/RsmA family.</text>
</comment>
<keyword evidence="4" id="KW-0678">Repressor</keyword>
<evidence type="ECO:0000256" key="2">
    <source>
        <dbReference type="ARBA" id="ARBA00022845"/>
    </source>
</evidence>
<dbReference type="eggNOG" id="COG1551">
    <property type="taxonomic scope" value="Bacteria"/>
</dbReference>
<dbReference type="GO" id="GO:0005829">
    <property type="term" value="C:cytosol"/>
    <property type="evidence" value="ECO:0007669"/>
    <property type="project" value="TreeGrafter"/>
</dbReference>
<keyword evidence="1 4" id="KW-0963">Cytoplasm</keyword>
<dbReference type="Gene3D" id="2.60.40.4380">
    <property type="entry name" value="Translational regulator CsrA"/>
    <property type="match status" value="1"/>
</dbReference>
<keyword evidence="2 4" id="KW-0810">Translation regulation</keyword>
<gene>
    <name evidence="4" type="primary">csrA</name>
    <name evidence="5" type="ordered locus">Tcur_0884</name>
</gene>
<dbReference type="PANTHER" id="PTHR34984:SF1">
    <property type="entry name" value="CARBON STORAGE REGULATOR"/>
    <property type="match status" value="1"/>
</dbReference>
<dbReference type="GO" id="GO:0045947">
    <property type="term" value="P:negative regulation of translational initiation"/>
    <property type="evidence" value="ECO:0007669"/>
    <property type="project" value="UniProtKB-UniRule"/>
</dbReference>
<accession>D1A6J9</accession>
<dbReference type="GO" id="GO:0006402">
    <property type="term" value="P:mRNA catabolic process"/>
    <property type="evidence" value="ECO:0007669"/>
    <property type="project" value="InterPro"/>
</dbReference>
<proteinExistence type="inferred from homology"/>
<dbReference type="GO" id="GO:0048027">
    <property type="term" value="F:mRNA 5'-UTR binding"/>
    <property type="evidence" value="ECO:0007669"/>
    <property type="project" value="UniProtKB-UniRule"/>
</dbReference>